<organism evidence="3 4">
    <name type="scientific">Paracoccus aestuarii</name>
    <dbReference type="NCBI Taxonomy" id="453842"/>
    <lineage>
        <taxon>Bacteria</taxon>
        <taxon>Pseudomonadati</taxon>
        <taxon>Pseudomonadota</taxon>
        <taxon>Alphaproteobacteria</taxon>
        <taxon>Rhodobacterales</taxon>
        <taxon>Paracoccaceae</taxon>
        <taxon>Paracoccus</taxon>
    </lineage>
</organism>
<dbReference type="AlphaFoldDB" id="A0A419A215"/>
<reference evidence="3 4" key="1">
    <citation type="submission" date="2018-09" db="EMBL/GenBank/DDBJ databases">
        <title>Paracoccus onubensis nov. sp. a moderate halophilic bacterium isolated from Gruta de las Maravillas (Aracena, Spain).</title>
        <authorList>
            <person name="Jurado V."/>
            <person name="Gutierrez-Patricio S."/>
            <person name="Gonzalez-Pimentel J.L."/>
            <person name="Laiz L."/>
            <person name="Saiz-Jimenez C."/>
        </authorList>
    </citation>
    <scope>NUCLEOTIDE SEQUENCE [LARGE SCALE GENOMIC DNA]</scope>
    <source>
        <strain evidence="3 4">DSM 19484</strain>
    </source>
</reference>
<feature type="chain" id="PRO_5019449078" evidence="1">
    <location>
        <begin position="21"/>
        <end position="86"/>
    </location>
</feature>
<evidence type="ECO:0000259" key="2">
    <source>
        <dbReference type="Pfam" id="PF13670"/>
    </source>
</evidence>
<dbReference type="Pfam" id="PF13670">
    <property type="entry name" value="PepSY_2"/>
    <property type="match status" value="1"/>
</dbReference>
<feature type="signal peptide" evidence="1">
    <location>
        <begin position="1"/>
        <end position="20"/>
    </location>
</feature>
<keyword evidence="1" id="KW-0732">Signal</keyword>
<evidence type="ECO:0000256" key="1">
    <source>
        <dbReference type="SAM" id="SignalP"/>
    </source>
</evidence>
<gene>
    <name evidence="3" type="ORF">D3P06_01870</name>
</gene>
<protein>
    <submittedName>
        <fullName evidence="3">PepSY domain-containing protein</fullName>
    </submittedName>
</protein>
<dbReference type="OrthoDB" id="8099763at2"/>
<comment type="caution">
    <text evidence="3">The sequence shown here is derived from an EMBL/GenBank/DDBJ whole genome shotgun (WGS) entry which is preliminary data.</text>
</comment>
<evidence type="ECO:0000313" key="3">
    <source>
        <dbReference type="EMBL" id="RJL06968.1"/>
    </source>
</evidence>
<feature type="domain" description="PepSY" evidence="2">
    <location>
        <begin position="8"/>
        <end position="85"/>
    </location>
</feature>
<keyword evidence="4" id="KW-1185">Reference proteome</keyword>
<name>A0A419A215_9RHOB</name>
<sequence>MILRPLAILALTAAPLAAAAQSTPPADAMPLSQILAGLENDPATDLGHFDEVEWDSDGYWEVEYYTSDNREVKMRIDPVSGQPITR</sequence>
<evidence type="ECO:0000313" key="4">
    <source>
        <dbReference type="Proteomes" id="UP000285530"/>
    </source>
</evidence>
<dbReference type="InterPro" id="IPR025711">
    <property type="entry name" value="PepSY"/>
</dbReference>
<accession>A0A419A215</accession>
<dbReference type="EMBL" id="QZEV01000004">
    <property type="protein sequence ID" value="RJL06968.1"/>
    <property type="molecule type" value="Genomic_DNA"/>
</dbReference>
<proteinExistence type="predicted"/>
<dbReference type="RefSeq" id="WP_119884920.1">
    <property type="nucleotide sequence ID" value="NZ_CP067169.1"/>
</dbReference>
<dbReference type="Proteomes" id="UP000285530">
    <property type="component" value="Unassembled WGS sequence"/>
</dbReference>